<reference evidence="9 10" key="1">
    <citation type="submission" date="2023-07" db="EMBL/GenBank/DDBJ databases">
        <title>Genomic Encyclopedia of Type Strains, Phase IV (KMG-IV): sequencing the most valuable type-strain genomes for metagenomic binning, comparative biology and taxonomic classification.</title>
        <authorList>
            <person name="Goeker M."/>
        </authorList>
    </citation>
    <scope>NUCLEOTIDE SEQUENCE [LARGE SCALE GENOMIC DNA]</scope>
    <source>
        <strain evidence="9 10">DSM 23494</strain>
    </source>
</reference>
<dbReference type="Proteomes" id="UP001238088">
    <property type="component" value="Unassembled WGS sequence"/>
</dbReference>
<dbReference type="InterPro" id="IPR013325">
    <property type="entry name" value="RNA_pol_sigma_r2"/>
</dbReference>
<gene>
    <name evidence="9" type="ORF">J2S17_004200</name>
</gene>
<accession>A0ABU0AM14</accession>
<dbReference type="InterPro" id="IPR013249">
    <property type="entry name" value="RNA_pol_sigma70_r4_t2"/>
</dbReference>
<feature type="domain" description="RNA polymerase sigma factor 70 region 4 type 2" evidence="8">
    <location>
        <begin position="111"/>
        <end position="163"/>
    </location>
</feature>
<dbReference type="InterPro" id="IPR036388">
    <property type="entry name" value="WH-like_DNA-bd_sf"/>
</dbReference>
<evidence type="ECO:0000256" key="2">
    <source>
        <dbReference type="ARBA" id="ARBA00023015"/>
    </source>
</evidence>
<keyword evidence="4 6" id="KW-0238">DNA-binding</keyword>
<dbReference type="SUPFAM" id="SSF88659">
    <property type="entry name" value="Sigma3 and sigma4 domains of RNA polymerase sigma factors"/>
    <property type="match status" value="1"/>
</dbReference>
<dbReference type="PANTHER" id="PTHR43133">
    <property type="entry name" value="RNA POLYMERASE ECF-TYPE SIGMA FACTO"/>
    <property type="match status" value="1"/>
</dbReference>
<dbReference type="InterPro" id="IPR014284">
    <property type="entry name" value="RNA_pol_sigma-70_dom"/>
</dbReference>
<dbReference type="InterPro" id="IPR013324">
    <property type="entry name" value="RNA_pol_sigma_r3/r4-like"/>
</dbReference>
<dbReference type="Pfam" id="PF04542">
    <property type="entry name" value="Sigma70_r2"/>
    <property type="match status" value="1"/>
</dbReference>
<dbReference type="PROSITE" id="PS01063">
    <property type="entry name" value="SIGMA70_ECF"/>
    <property type="match status" value="1"/>
</dbReference>
<evidence type="ECO:0000259" key="8">
    <source>
        <dbReference type="Pfam" id="PF08281"/>
    </source>
</evidence>
<dbReference type="Gene3D" id="1.10.1740.10">
    <property type="match status" value="1"/>
</dbReference>
<dbReference type="InterPro" id="IPR039425">
    <property type="entry name" value="RNA_pol_sigma-70-like"/>
</dbReference>
<dbReference type="Pfam" id="PF08281">
    <property type="entry name" value="Sigma70_r4_2"/>
    <property type="match status" value="1"/>
</dbReference>
<evidence type="ECO:0000256" key="3">
    <source>
        <dbReference type="ARBA" id="ARBA00023082"/>
    </source>
</evidence>
<dbReference type="NCBIfam" id="TIGR02937">
    <property type="entry name" value="sigma70-ECF"/>
    <property type="match status" value="1"/>
</dbReference>
<comment type="caution">
    <text evidence="9">The sequence shown here is derived from an EMBL/GenBank/DDBJ whole genome shotgun (WGS) entry which is preliminary data.</text>
</comment>
<comment type="similarity">
    <text evidence="1 6">Belongs to the sigma-70 factor family. ECF subfamily.</text>
</comment>
<evidence type="ECO:0000259" key="7">
    <source>
        <dbReference type="Pfam" id="PF04542"/>
    </source>
</evidence>
<evidence type="ECO:0000313" key="10">
    <source>
        <dbReference type="Proteomes" id="UP001238088"/>
    </source>
</evidence>
<dbReference type="SUPFAM" id="SSF88946">
    <property type="entry name" value="Sigma2 domain of RNA polymerase sigma factors"/>
    <property type="match status" value="1"/>
</dbReference>
<keyword evidence="5 6" id="KW-0804">Transcription</keyword>
<dbReference type="InterPro" id="IPR000838">
    <property type="entry name" value="RNA_pol_sigma70_ECF_CS"/>
</dbReference>
<dbReference type="InterPro" id="IPR007627">
    <property type="entry name" value="RNA_pol_sigma70_r2"/>
</dbReference>
<evidence type="ECO:0000313" key="9">
    <source>
        <dbReference type="EMBL" id="MDQ0272308.1"/>
    </source>
</evidence>
<keyword evidence="10" id="KW-1185">Reference proteome</keyword>
<keyword evidence="2 6" id="KW-0805">Transcription regulation</keyword>
<protein>
    <recommendedName>
        <fullName evidence="6">RNA polymerase sigma factor</fullName>
    </recommendedName>
</protein>
<dbReference type="RefSeq" id="WP_307477592.1">
    <property type="nucleotide sequence ID" value="NZ_JAUSUB010000022.1"/>
</dbReference>
<dbReference type="PANTHER" id="PTHR43133:SF51">
    <property type="entry name" value="RNA POLYMERASE SIGMA FACTOR"/>
    <property type="match status" value="1"/>
</dbReference>
<evidence type="ECO:0000256" key="4">
    <source>
        <dbReference type="ARBA" id="ARBA00023125"/>
    </source>
</evidence>
<dbReference type="EMBL" id="JAUSUB010000022">
    <property type="protein sequence ID" value="MDQ0272308.1"/>
    <property type="molecule type" value="Genomic_DNA"/>
</dbReference>
<name>A0ABU0AM14_9BACI</name>
<evidence type="ECO:0000256" key="5">
    <source>
        <dbReference type="ARBA" id="ARBA00023163"/>
    </source>
</evidence>
<dbReference type="Gene3D" id="1.10.10.10">
    <property type="entry name" value="Winged helix-like DNA-binding domain superfamily/Winged helix DNA-binding domain"/>
    <property type="match status" value="1"/>
</dbReference>
<sequence length="173" mass="20622">MNSKFADMKELCDLYEKRLFHIAYRITRDHHIAQDVVQEAFVKAYLKMDSLQDQEKVLPWLSAITTRTAIDFVRKERKTKERTDSIEDWEKSKIIMNQNVEEEVEVNILQEKINRFLDSMSADQKNVYLLKIKHGLKEREIAELLRLNPNTVKTKLYRIRKQLKDVVLQTELA</sequence>
<organism evidence="9 10">
    <name type="scientific">Cytobacillus purgationiresistens</name>
    <dbReference type="NCBI Taxonomy" id="863449"/>
    <lineage>
        <taxon>Bacteria</taxon>
        <taxon>Bacillati</taxon>
        <taxon>Bacillota</taxon>
        <taxon>Bacilli</taxon>
        <taxon>Bacillales</taxon>
        <taxon>Bacillaceae</taxon>
        <taxon>Cytobacillus</taxon>
    </lineage>
</organism>
<evidence type="ECO:0000256" key="1">
    <source>
        <dbReference type="ARBA" id="ARBA00010641"/>
    </source>
</evidence>
<keyword evidence="3 6" id="KW-0731">Sigma factor</keyword>
<evidence type="ECO:0000256" key="6">
    <source>
        <dbReference type="RuleBase" id="RU000716"/>
    </source>
</evidence>
<proteinExistence type="inferred from homology"/>
<feature type="domain" description="RNA polymerase sigma-70 region 2" evidence="7">
    <location>
        <begin position="14"/>
        <end position="78"/>
    </location>
</feature>